<feature type="region of interest" description="Disordered" evidence="2">
    <location>
        <begin position="1"/>
        <end position="22"/>
    </location>
</feature>
<dbReference type="SMART" id="SM00671">
    <property type="entry name" value="SEL1"/>
    <property type="match status" value="4"/>
</dbReference>
<dbReference type="Pfam" id="PF08238">
    <property type="entry name" value="Sel1"/>
    <property type="match status" value="4"/>
</dbReference>
<dbReference type="SUPFAM" id="SSF81901">
    <property type="entry name" value="HCP-like"/>
    <property type="match status" value="1"/>
</dbReference>
<feature type="region of interest" description="Disordered" evidence="2">
    <location>
        <begin position="916"/>
        <end position="937"/>
    </location>
</feature>
<dbReference type="Proteomes" id="UP001143400">
    <property type="component" value="Unassembled WGS sequence"/>
</dbReference>
<dbReference type="InterPro" id="IPR050767">
    <property type="entry name" value="Sel1_AlgK"/>
</dbReference>
<dbReference type="EMBL" id="BSFF01000001">
    <property type="protein sequence ID" value="GLK54225.1"/>
    <property type="molecule type" value="Genomic_DNA"/>
</dbReference>
<feature type="region of interest" description="Disordered" evidence="2">
    <location>
        <begin position="842"/>
        <end position="903"/>
    </location>
</feature>
<reference evidence="3" key="1">
    <citation type="journal article" date="2014" name="Int. J. Syst. Evol. Microbiol.">
        <title>Complete genome sequence of Corynebacterium casei LMG S-19264T (=DSM 44701T), isolated from a smear-ripened cheese.</title>
        <authorList>
            <consortium name="US DOE Joint Genome Institute (JGI-PGF)"/>
            <person name="Walter F."/>
            <person name="Albersmeier A."/>
            <person name="Kalinowski J."/>
            <person name="Ruckert C."/>
        </authorList>
    </citation>
    <scope>NUCLEOTIDE SEQUENCE</scope>
    <source>
        <strain evidence="3">VKM B-1606</strain>
    </source>
</reference>
<comment type="caution">
    <text evidence="3">The sequence shown here is derived from an EMBL/GenBank/DDBJ whole genome shotgun (WGS) entry which is preliminary data.</text>
</comment>
<feature type="compositionally biased region" description="Low complexity" evidence="2">
    <location>
        <begin position="843"/>
        <end position="868"/>
    </location>
</feature>
<keyword evidence="1" id="KW-0175">Coiled coil</keyword>
<protein>
    <recommendedName>
        <fullName evidence="5">Localization factor PodJL</fullName>
    </recommendedName>
</protein>
<proteinExistence type="predicted"/>
<dbReference type="Gene3D" id="1.25.40.10">
    <property type="entry name" value="Tetratricopeptide repeat domain"/>
    <property type="match status" value="1"/>
</dbReference>
<feature type="coiled-coil region" evidence="1">
    <location>
        <begin position="357"/>
        <end position="407"/>
    </location>
</feature>
<evidence type="ECO:0000256" key="1">
    <source>
        <dbReference type="SAM" id="Coils"/>
    </source>
</evidence>
<gene>
    <name evidence="3" type="ORF">GCM10008170_02440</name>
</gene>
<dbReference type="PANTHER" id="PTHR11102">
    <property type="entry name" value="SEL-1-LIKE PROTEIN"/>
    <property type="match status" value="1"/>
</dbReference>
<evidence type="ECO:0000313" key="4">
    <source>
        <dbReference type="Proteomes" id="UP001143400"/>
    </source>
</evidence>
<sequence length="1167" mass="121255">MSLSDPRYVTAGADEADAGGHRLERLAERLSDARRDGDSSSPLPELEQLVSMLAQRNIQTEDRLANALEGLARWVERSDANAPAAQAAVAALEPVAPAPAPSAEPSAGDLEARLTVFARTLTEAPAPAPIPPAEPAPKATQPGSLRAALAEIAARQKDLDANEEAPPLPAAVAPDAAQAPAAPMVDPIAVAGLREEIETLGSAIRDMPTRAEVDGLAREMAALAARLGEDRPARLDSVSLMAIDTLVSEVDRMRGDAASPQMLARFADELGAVAARLDHLTPASPELFDTLAQRIEQVREELTQFPPMAAVESLATEIQAVLARLDAQERAAAPTQQAVAELSGKVAVLGGKIDGIAAAAEQRAEEAERMGQAVRAELATLSSADAMESFSRQIENLTAKLESRRQQGLSTDELGAKIPALIDKIDELTATSDARSSDAERVAEAVRAELAAIAQPAAKLDDIGRRIEALTLELARRPSGSDGAEAIAGKIDGLGVRLEAVAAAARARGASAERVEEAVRGIAEHLIATAQADAGGAKAFVGIETFGGLETRIEQVVDGLDRAGGRLDDLNAGFAALAARVEQAAAEAGRNAVAALRADVGQSATPLADGSDQLAHALLEIKAAAKRDDRRTSDTLDAVRLTLERLIDRMEAIDEALNAQGVGVGFAEHRSAFDDRPQTAPGPRVDATEAARAAARRAMEEIDASGDLAARFGRPPADAAFRPVADLAADHPLEPGAALRAERRTDGLLDAPHERQPEGPSGEVGALSAAALIASARRAVTRPAPEAENVIAELATDERRSRAAGVMAVLKARRRPILLGIAAALIVLGVLKAATSINDHGAETAAEPAAPTAESAPPAQPAPQLQAPEPAPQPAPAAPAEPQPVEPAPAPKPRAEVAPPRAKAADITDFAFSQTLDPSGQKFTAPPKSDDIVTGSINRGDALPDSIGGSMLRLRAVQGDPSAQLEIADRLAAGRGVEADPVAAARWLEKAAVQGLAPAQHRLGSLYEKGRGVPRDLAIARRWYEQAAASGNVRAMHNLGVLHAEGGLGKPDFGAAIVWFRMAAERGLVDSQYNLAVLEARGLGGKRDLADAYKWFSLASAQGDQDAGRKRADVAKALGAANVASADQLVTNFKPRAVDPAANEVPTPPGGWDQASANSAAAPMQLR</sequence>
<dbReference type="InterPro" id="IPR011990">
    <property type="entry name" value="TPR-like_helical_dom_sf"/>
</dbReference>
<name>A0A9W6IS45_9HYPH</name>
<dbReference type="AlphaFoldDB" id="A0A9W6IS45"/>
<accession>A0A9W6IS45</accession>
<dbReference type="InterPro" id="IPR006597">
    <property type="entry name" value="Sel1-like"/>
</dbReference>
<dbReference type="PANTHER" id="PTHR11102:SF160">
    <property type="entry name" value="ERAD-ASSOCIATED E3 UBIQUITIN-PROTEIN LIGASE COMPONENT HRD3"/>
    <property type="match status" value="1"/>
</dbReference>
<reference evidence="3" key="2">
    <citation type="submission" date="2023-01" db="EMBL/GenBank/DDBJ databases">
        <authorList>
            <person name="Sun Q."/>
            <person name="Evtushenko L."/>
        </authorList>
    </citation>
    <scope>NUCLEOTIDE SEQUENCE</scope>
    <source>
        <strain evidence="3">VKM B-1606</strain>
    </source>
</reference>
<evidence type="ECO:0008006" key="5">
    <source>
        <dbReference type="Google" id="ProtNLM"/>
    </source>
</evidence>
<evidence type="ECO:0000256" key="2">
    <source>
        <dbReference type="SAM" id="MobiDB-lite"/>
    </source>
</evidence>
<evidence type="ECO:0000313" key="3">
    <source>
        <dbReference type="EMBL" id="GLK54225.1"/>
    </source>
</evidence>
<feature type="compositionally biased region" description="Pro residues" evidence="2">
    <location>
        <begin position="869"/>
        <end position="892"/>
    </location>
</feature>
<organism evidence="3 4">
    <name type="scientific">Methylopila capsulata</name>
    <dbReference type="NCBI Taxonomy" id="61654"/>
    <lineage>
        <taxon>Bacteria</taxon>
        <taxon>Pseudomonadati</taxon>
        <taxon>Pseudomonadota</taxon>
        <taxon>Alphaproteobacteria</taxon>
        <taxon>Hyphomicrobiales</taxon>
        <taxon>Methylopilaceae</taxon>
        <taxon>Methylopila</taxon>
    </lineage>
</organism>
<feature type="region of interest" description="Disordered" evidence="2">
    <location>
        <begin position="1139"/>
        <end position="1167"/>
    </location>
</feature>